<proteinExistence type="inferred from homology"/>
<evidence type="ECO:0000256" key="4">
    <source>
        <dbReference type="ARBA" id="ARBA00022692"/>
    </source>
</evidence>
<evidence type="ECO:0000313" key="10">
    <source>
        <dbReference type="Proteomes" id="UP000249646"/>
    </source>
</evidence>
<dbReference type="Gene3D" id="1.10.3720.10">
    <property type="entry name" value="MetI-like"/>
    <property type="match status" value="2"/>
</dbReference>
<feature type="transmembrane region" description="Helical" evidence="7">
    <location>
        <begin position="150"/>
        <end position="166"/>
    </location>
</feature>
<name>A0A2W7G8Q0_9BACT</name>
<keyword evidence="3" id="KW-1003">Cell membrane</keyword>
<evidence type="ECO:0000256" key="6">
    <source>
        <dbReference type="ARBA" id="ARBA00023136"/>
    </source>
</evidence>
<evidence type="ECO:0000256" key="2">
    <source>
        <dbReference type="ARBA" id="ARBA00022448"/>
    </source>
</evidence>
<protein>
    <submittedName>
        <fullName evidence="9">Phosphonate transport system permease protein</fullName>
    </submittedName>
</protein>
<dbReference type="OrthoDB" id="401373at2"/>
<evidence type="ECO:0000256" key="1">
    <source>
        <dbReference type="ARBA" id="ARBA00004651"/>
    </source>
</evidence>
<feature type="transmembrane region" description="Helical" evidence="7">
    <location>
        <begin position="123"/>
        <end position="144"/>
    </location>
</feature>
<keyword evidence="4 7" id="KW-0812">Transmembrane</keyword>
<feature type="transmembrane region" description="Helical" evidence="7">
    <location>
        <begin position="220"/>
        <end position="238"/>
    </location>
</feature>
<dbReference type="PROSITE" id="PS50928">
    <property type="entry name" value="ABC_TM1"/>
    <property type="match status" value="1"/>
</dbReference>
<keyword evidence="10" id="KW-1185">Reference proteome</keyword>
<dbReference type="GO" id="GO:0055085">
    <property type="term" value="P:transmembrane transport"/>
    <property type="evidence" value="ECO:0007669"/>
    <property type="project" value="InterPro"/>
</dbReference>
<feature type="transmembrane region" description="Helical" evidence="7">
    <location>
        <begin position="26"/>
        <end position="51"/>
    </location>
</feature>
<comment type="subcellular location">
    <subcellularLocation>
        <location evidence="1 7">Cell membrane</location>
        <topology evidence="1 7">Multi-pass membrane protein</topology>
    </subcellularLocation>
</comment>
<feature type="transmembrane region" description="Helical" evidence="7">
    <location>
        <begin position="297"/>
        <end position="316"/>
    </location>
</feature>
<comment type="caution">
    <text evidence="9">The sequence shown here is derived from an EMBL/GenBank/DDBJ whole genome shotgun (WGS) entry which is preliminary data.</text>
</comment>
<gene>
    <name evidence="9" type="ORF">BCF89_10435</name>
</gene>
<comment type="similarity">
    <text evidence="7">Belongs to the binding-protein-dependent transport system permease family.</text>
</comment>
<dbReference type="SUPFAM" id="SSF161098">
    <property type="entry name" value="MetI-like"/>
    <property type="match status" value="2"/>
</dbReference>
<feature type="transmembrane region" description="Helical" evidence="7">
    <location>
        <begin position="93"/>
        <end position="111"/>
    </location>
</feature>
<keyword evidence="2 7" id="KW-0813">Transport</keyword>
<keyword evidence="5 7" id="KW-1133">Transmembrane helix</keyword>
<dbReference type="InterPro" id="IPR000515">
    <property type="entry name" value="MetI-like"/>
</dbReference>
<feature type="domain" description="ABC transmembrane type-1" evidence="8">
    <location>
        <begin position="359"/>
        <end position="543"/>
    </location>
</feature>
<feature type="transmembrane region" description="Helical" evidence="7">
    <location>
        <begin position="399"/>
        <end position="420"/>
    </location>
</feature>
<dbReference type="GO" id="GO:0005886">
    <property type="term" value="C:plasma membrane"/>
    <property type="evidence" value="ECO:0007669"/>
    <property type="project" value="UniProtKB-SubCell"/>
</dbReference>
<dbReference type="Pfam" id="PF00528">
    <property type="entry name" value="BPD_transp_1"/>
    <property type="match status" value="1"/>
</dbReference>
<feature type="transmembrane region" description="Helical" evidence="7">
    <location>
        <begin position="250"/>
        <end position="268"/>
    </location>
</feature>
<evidence type="ECO:0000259" key="8">
    <source>
        <dbReference type="PROSITE" id="PS50928"/>
    </source>
</evidence>
<reference evidence="9 10" key="1">
    <citation type="submission" date="2018-06" db="EMBL/GenBank/DDBJ databases">
        <title>Genomic Encyclopedia of Archaeal and Bacterial Type Strains, Phase II (KMG-II): from individual species to whole genera.</title>
        <authorList>
            <person name="Goeker M."/>
        </authorList>
    </citation>
    <scope>NUCLEOTIDE SEQUENCE [LARGE SCALE GENOMIC DNA]</scope>
    <source>
        <strain evidence="9 10">ATCC 51348</strain>
    </source>
</reference>
<sequence>MNIRNSIFREQININNKTLKKGPLRLFWRILIWIIIVALIIGSIIIINFSITSYGGKLFIANIIDFFKPNIESDYGINAFILSYKFLWNSIKLVFLSTFIGFIFALSTSYFSNLKMNSKYVAIPIKALVIFLRIFPEIFFIYLLKISFEKTIAIHLIYCWFTWLWLHEYLSQTIENANFNIFFQITKIKKSKWAAFWIEIWPQIKQKIINHFIYSFESNLRWSTILSSLSHLGIGILLNPESTLVDYTQLMIPLFVLVSFLIALELMTEHINKFIFQSKTIKATNHKQYSLTKTIKIILISLFAIVGIIISVISIIDLTKITGPKFFSRGPLDFVKGMFIPNMERVEWTFGQNGIFFLILQFFALVFLTTIITYVISYFQMILIIRKLVGNYVAWFHKYLNILIRTIPITILFLLIANLFNQFEATFVIAFAIHSASSLCRTLYQSLNNISEEKIKQLKNMKYSNFYIYRNYIRPSIKFDFITFISFEIEKITRNFITYGSLSASSLGKNTTLNRSTEIDDIAIYLWIGFVIIAIFNLASYVIRLKLNKKKWI</sequence>
<feature type="transmembrane region" description="Helical" evidence="7">
    <location>
        <begin position="522"/>
        <end position="543"/>
    </location>
</feature>
<dbReference type="RefSeq" id="WP_111518524.1">
    <property type="nucleotide sequence ID" value="NZ_QKUB01000004.1"/>
</dbReference>
<dbReference type="AlphaFoldDB" id="A0A2W7G8Q0"/>
<evidence type="ECO:0000256" key="7">
    <source>
        <dbReference type="RuleBase" id="RU363032"/>
    </source>
</evidence>
<organism evidence="9 10">
    <name type="scientific">Metamycoplasma auris</name>
    <dbReference type="NCBI Taxonomy" id="51363"/>
    <lineage>
        <taxon>Bacteria</taxon>
        <taxon>Bacillati</taxon>
        <taxon>Mycoplasmatota</taxon>
        <taxon>Mycoplasmoidales</taxon>
        <taxon>Metamycoplasmataceae</taxon>
        <taxon>Metamycoplasma</taxon>
    </lineage>
</organism>
<dbReference type="InterPro" id="IPR035906">
    <property type="entry name" value="MetI-like_sf"/>
</dbReference>
<evidence type="ECO:0000313" key="9">
    <source>
        <dbReference type="EMBL" id="PZV99957.1"/>
    </source>
</evidence>
<feature type="transmembrane region" description="Helical" evidence="7">
    <location>
        <begin position="355"/>
        <end position="379"/>
    </location>
</feature>
<dbReference type="PANTHER" id="PTHR30043">
    <property type="entry name" value="PHOSPHONATES TRANSPORT SYSTEM PERMEASE PROTEIN"/>
    <property type="match status" value="1"/>
</dbReference>
<dbReference type="EMBL" id="QKUB01000004">
    <property type="protein sequence ID" value="PZV99957.1"/>
    <property type="molecule type" value="Genomic_DNA"/>
</dbReference>
<evidence type="ECO:0000256" key="5">
    <source>
        <dbReference type="ARBA" id="ARBA00022989"/>
    </source>
</evidence>
<accession>A0A2W7G8Q0</accession>
<dbReference type="PANTHER" id="PTHR30043:SF1">
    <property type="entry name" value="ABC TRANSPORT SYSTEM PERMEASE PROTEIN P69"/>
    <property type="match status" value="1"/>
</dbReference>
<dbReference type="Proteomes" id="UP000249646">
    <property type="component" value="Unassembled WGS sequence"/>
</dbReference>
<evidence type="ECO:0000256" key="3">
    <source>
        <dbReference type="ARBA" id="ARBA00022475"/>
    </source>
</evidence>
<keyword evidence="6 7" id="KW-0472">Membrane</keyword>